<dbReference type="KEGG" id="atl:Athai_65660"/>
<dbReference type="InterPro" id="IPR050523">
    <property type="entry name" value="AKR_Detox_Biosynth"/>
</dbReference>
<evidence type="ECO:0000313" key="3">
    <source>
        <dbReference type="EMBL" id="BCJ39063.1"/>
    </source>
</evidence>
<dbReference type="PANTHER" id="PTHR43364">
    <property type="entry name" value="NADH-SPECIFIC METHYLGLYOXAL REDUCTASE-RELATED"/>
    <property type="match status" value="1"/>
</dbReference>
<organism evidence="3 4">
    <name type="scientific">Actinocatenispora thailandica</name>
    <dbReference type="NCBI Taxonomy" id="227318"/>
    <lineage>
        <taxon>Bacteria</taxon>
        <taxon>Bacillati</taxon>
        <taxon>Actinomycetota</taxon>
        <taxon>Actinomycetes</taxon>
        <taxon>Micromonosporales</taxon>
        <taxon>Micromonosporaceae</taxon>
        <taxon>Actinocatenispora</taxon>
    </lineage>
</organism>
<reference evidence="3 4" key="1">
    <citation type="submission" date="2020-08" db="EMBL/GenBank/DDBJ databases">
        <title>Whole genome shotgun sequence of Actinocatenispora thailandica NBRC 105041.</title>
        <authorList>
            <person name="Komaki H."/>
            <person name="Tamura T."/>
        </authorList>
    </citation>
    <scope>NUCLEOTIDE SEQUENCE [LARGE SCALE GENOMIC DNA]</scope>
    <source>
        <strain evidence="3 4">NBRC 105041</strain>
    </source>
</reference>
<protein>
    <submittedName>
        <fullName evidence="3">Oxidoreductase</fullName>
    </submittedName>
</protein>
<evidence type="ECO:0000256" key="1">
    <source>
        <dbReference type="ARBA" id="ARBA00023002"/>
    </source>
</evidence>
<dbReference type="Pfam" id="PF00248">
    <property type="entry name" value="Aldo_ket_red"/>
    <property type="match status" value="1"/>
</dbReference>
<dbReference type="InterPro" id="IPR036812">
    <property type="entry name" value="NAD(P)_OxRdtase_dom_sf"/>
</dbReference>
<evidence type="ECO:0000259" key="2">
    <source>
        <dbReference type="Pfam" id="PF00248"/>
    </source>
</evidence>
<dbReference type="PANTHER" id="PTHR43364:SF4">
    <property type="entry name" value="NAD(P)-LINKED OXIDOREDUCTASE SUPERFAMILY PROTEIN"/>
    <property type="match status" value="1"/>
</dbReference>
<keyword evidence="1" id="KW-0560">Oxidoreductase</keyword>
<proteinExistence type="predicted"/>
<feature type="domain" description="NADP-dependent oxidoreductase" evidence="2">
    <location>
        <begin position="27"/>
        <end position="331"/>
    </location>
</feature>
<dbReference type="PRINTS" id="PR00069">
    <property type="entry name" value="ALDKETRDTASE"/>
</dbReference>
<gene>
    <name evidence="3" type="ORF">Athai_65660</name>
</gene>
<dbReference type="SUPFAM" id="SSF51430">
    <property type="entry name" value="NAD(P)-linked oxidoreductase"/>
    <property type="match status" value="1"/>
</dbReference>
<accession>A0A7R7I087</accession>
<sequence length="336" mass="36172">MKATNIETPGDPVEMRRLGRSDIRVSPIGLGCMQFSGGGLAGLAIRTIGQNTVDRIVEVALDAGITWFDTAEMYGRGRSERALAAALRAAGREPGDVVVATKWLPTGRFAGNIPRTVGHRLRALDPYPIDLYQIHEPFSSLSSMPAQLRAMARVLRAGKIRAVGVSNVGGRRLRAAHRVLRDEGIELAANQLQINLVHRAIEDNGVLDAARELGISLIAYSPLAGGLLTGRYHDAPDEVAALRPGRRYTSRGAFSAAGLARTRPLITELRAIADRHHATPGQVALSWLIRYYGDTVVAIPGASKPRHATEAAGAMDVRLTADELARLDQLSRPAVR</sequence>
<dbReference type="AlphaFoldDB" id="A0A7R7I087"/>
<dbReference type="GO" id="GO:0016491">
    <property type="term" value="F:oxidoreductase activity"/>
    <property type="evidence" value="ECO:0007669"/>
    <property type="project" value="UniProtKB-KW"/>
</dbReference>
<name>A0A7R7I087_9ACTN</name>
<evidence type="ECO:0000313" key="4">
    <source>
        <dbReference type="Proteomes" id="UP000611640"/>
    </source>
</evidence>
<dbReference type="Proteomes" id="UP000611640">
    <property type="component" value="Chromosome"/>
</dbReference>
<dbReference type="InterPro" id="IPR023210">
    <property type="entry name" value="NADP_OxRdtase_dom"/>
</dbReference>
<dbReference type="Gene3D" id="3.20.20.100">
    <property type="entry name" value="NADP-dependent oxidoreductase domain"/>
    <property type="match status" value="1"/>
</dbReference>
<dbReference type="InterPro" id="IPR020471">
    <property type="entry name" value="AKR"/>
</dbReference>
<dbReference type="EMBL" id="AP023355">
    <property type="protein sequence ID" value="BCJ39063.1"/>
    <property type="molecule type" value="Genomic_DNA"/>
</dbReference>
<keyword evidence="4" id="KW-1185">Reference proteome</keyword>